<organism evidence="2 3">
    <name type="scientific">Hirundo rustica rustica</name>
    <dbReference type="NCBI Taxonomy" id="333673"/>
    <lineage>
        <taxon>Eukaryota</taxon>
        <taxon>Metazoa</taxon>
        <taxon>Chordata</taxon>
        <taxon>Craniata</taxon>
        <taxon>Vertebrata</taxon>
        <taxon>Euteleostomi</taxon>
        <taxon>Archelosauria</taxon>
        <taxon>Archosauria</taxon>
        <taxon>Dinosauria</taxon>
        <taxon>Saurischia</taxon>
        <taxon>Theropoda</taxon>
        <taxon>Coelurosauria</taxon>
        <taxon>Aves</taxon>
        <taxon>Neognathae</taxon>
        <taxon>Neoaves</taxon>
        <taxon>Telluraves</taxon>
        <taxon>Australaves</taxon>
        <taxon>Passeriformes</taxon>
        <taxon>Sylvioidea</taxon>
        <taxon>Hirundinidae</taxon>
        <taxon>Hirundo</taxon>
    </lineage>
</organism>
<keyword evidence="1" id="KW-0472">Membrane</keyword>
<gene>
    <name evidence="2" type="ORF">DUI87_23751</name>
</gene>
<dbReference type="EMBL" id="QRBI01000147">
    <property type="protein sequence ID" value="RMB99749.1"/>
    <property type="molecule type" value="Genomic_DNA"/>
</dbReference>
<reference evidence="2 3" key="1">
    <citation type="submission" date="2018-07" db="EMBL/GenBank/DDBJ databases">
        <title>A high quality draft genome assembly of the barn swallow (H. rustica rustica).</title>
        <authorList>
            <person name="Formenti G."/>
            <person name="Chiara M."/>
            <person name="Poveda L."/>
            <person name="Francoijs K.-J."/>
            <person name="Bonisoli-Alquati A."/>
            <person name="Canova L."/>
            <person name="Gianfranceschi L."/>
            <person name="Horner D.S."/>
            <person name="Saino N."/>
        </authorList>
    </citation>
    <scope>NUCLEOTIDE SEQUENCE [LARGE SCALE GENOMIC DNA]</scope>
    <source>
        <strain evidence="2">Chelidonia</strain>
        <tissue evidence="2">Blood</tissue>
    </source>
</reference>
<evidence type="ECO:0000256" key="1">
    <source>
        <dbReference type="SAM" id="Phobius"/>
    </source>
</evidence>
<sequence length="95" mass="11054">MSLLKNVQFPLNVKETTFMVFYLVSFLYMVHGISAMRAEMSRGADETPDPEVDPSVKNPEWCGEWEDMGQTLKEFSDPIDWNFPRKQRVGDCWSD</sequence>
<dbReference type="Proteomes" id="UP000269221">
    <property type="component" value="Unassembled WGS sequence"/>
</dbReference>
<keyword evidence="3" id="KW-1185">Reference proteome</keyword>
<accession>A0A3M0JM11</accession>
<dbReference type="AlphaFoldDB" id="A0A3M0JM11"/>
<keyword evidence="1" id="KW-0812">Transmembrane</keyword>
<proteinExistence type="predicted"/>
<evidence type="ECO:0000313" key="2">
    <source>
        <dbReference type="EMBL" id="RMB99749.1"/>
    </source>
</evidence>
<evidence type="ECO:0000313" key="3">
    <source>
        <dbReference type="Proteomes" id="UP000269221"/>
    </source>
</evidence>
<keyword evidence="1" id="KW-1133">Transmembrane helix</keyword>
<dbReference type="OrthoDB" id="10345157at2759"/>
<name>A0A3M0JM11_HIRRU</name>
<feature type="transmembrane region" description="Helical" evidence="1">
    <location>
        <begin position="20"/>
        <end position="38"/>
    </location>
</feature>
<protein>
    <submittedName>
        <fullName evidence="2">Uncharacterized protein</fullName>
    </submittedName>
</protein>
<comment type="caution">
    <text evidence="2">The sequence shown here is derived from an EMBL/GenBank/DDBJ whole genome shotgun (WGS) entry which is preliminary data.</text>
</comment>